<keyword evidence="2" id="KW-0812">Transmembrane</keyword>
<dbReference type="KEGG" id="cmav:ABHF33_11380"/>
<dbReference type="AlphaFoldDB" id="A0AAU7F6N9"/>
<gene>
    <name evidence="3" type="ORF">ABHF33_11380</name>
</gene>
<evidence type="ECO:0000256" key="2">
    <source>
        <dbReference type="SAM" id="Phobius"/>
    </source>
</evidence>
<feature type="region of interest" description="Disordered" evidence="1">
    <location>
        <begin position="61"/>
        <end position="82"/>
    </location>
</feature>
<accession>A0AAU7F6N9</accession>
<dbReference type="EMBL" id="CP157355">
    <property type="protein sequence ID" value="XBL99664.1"/>
    <property type="molecule type" value="Genomic_DNA"/>
</dbReference>
<feature type="compositionally biased region" description="Basic and acidic residues" evidence="1">
    <location>
        <begin position="61"/>
        <end position="74"/>
    </location>
</feature>
<organism evidence="3">
    <name type="scientific">Chitinibacter mangrovi</name>
    <dbReference type="NCBI Taxonomy" id="3153927"/>
    <lineage>
        <taxon>Bacteria</taxon>
        <taxon>Pseudomonadati</taxon>
        <taxon>Pseudomonadota</taxon>
        <taxon>Betaproteobacteria</taxon>
        <taxon>Neisseriales</taxon>
        <taxon>Chitinibacteraceae</taxon>
        <taxon>Chitinibacter</taxon>
    </lineage>
</organism>
<feature type="transmembrane region" description="Helical" evidence="2">
    <location>
        <begin position="36"/>
        <end position="56"/>
    </location>
</feature>
<protein>
    <recommendedName>
        <fullName evidence="4">Cardiolipin synthase N-terminal domain-containing protein</fullName>
    </recommendedName>
</protein>
<keyword evidence="2" id="KW-0472">Membrane</keyword>
<sequence length="94" mass="10428">MEIVLLLVVVTVPIWLNVKATLLVFRDAFSEKTQKITQLIFVWFLPLVGAIVVLAIHRQEEKSSGTYPSEKDPGEDFGLSGSSIKNITKIIDGD</sequence>
<proteinExistence type="predicted"/>
<dbReference type="RefSeq" id="WP_348944075.1">
    <property type="nucleotide sequence ID" value="NZ_CP157355.1"/>
</dbReference>
<evidence type="ECO:0000256" key="1">
    <source>
        <dbReference type="SAM" id="MobiDB-lite"/>
    </source>
</evidence>
<evidence type="ECO:0000313" key="3">
    <source>
        <dbReference type="EMBL" id="XBL99664.1"/>
    </source>
</evidence>
<keyword evidence="2" id="KW-1133">Transmembrane helix</keyword>
<evidence type="ECO:0008006" key="4">
    <source>
        <dbReference type="Google" id="ProtNLM"/>
    </source>
</evidence>
<reference evidence="3" key="1">
    <citation type="submission" date="2024-05" db="EMBL/GenBank/DDBJ databases">
        <authorList>
            <person name="Yang L."/>
            <person name="Pan L."/>
        </authorList>
    </citation>
    <scope>NUCLEOTIDE SEQUENCE</scope>
    <source>
        <strain evidence="3">FCG-7</strain>
    </source>
</reference>
<name>A0AAU7F6N9_9NEIS</name>